<protein>
    <submittedName>
        <fullName evidence="2">Uncharacterized protein</fullName>
    </submittedName>
</protein>
<evidence type="ECO:0000313" key="2">
    <source>
        <dbReference type="EMBL" id="VWB15386.1"/>
    </source>
</evidence>
<dbReference type="EMBL" id="CABVQC010000002">
    <property type="protein sequence ID" value="VWB15386.1"/>
    <property type="molecule type" value="Genomic_DNA"/>
</dbReference>
<accession>A0A6P2HCV9</accession>
<keyword evidence="1" id="KW-1133">Transmembrane helix</keyword>
<evidence type="ECO:0000256" key="1">
    <source>
        <dbReference type="SAM" id="Phobius"/>
    </source>
</evidence>
<sequence>MSILDRLGEPSTHAGIGVLATAASTAAIQLGANPTKVGAIAAILQALFGLFAVFVPDSASTPPAGPTGQ</sequence>
<feature type="transmembrane region" description="Helical" evidence="1">
    <location>
        <begin position="12"/>
        <end position="30"/>
    </location>
</feature>
<keyword evidence="1" id="KW-0472">Membrane</keyword>
<reference evidence="2 3" key="1">
    <citation type="submission" date="2019-09" db="EMBL/GenBank/DDBJ databases">
        <authorList>
            <person name="Depoorter E."/>
        </authorList>
    </citation>
    <scope>NUCLEOTIDE SEQUENCE [LARGE SCALE GENOMIC DNA]</scope>
    <source>
        <strain evidence="2">LMG 13014</strain>
    </source>
</reference>
<name>A0A6P2HCV9_9BURK</name>
<dbReference type="Proteomes" id="UP000494261">
    <property type="component" value="Unassembled WGS sequence"/>
</dbReference>
<keyword evidence="1" id="KW-0812">Transmembrane</keyword>
<feature type="transmembrane region" description="Helical" evidence="1">
    <location>
        <begin position="37"/>
        <end position="55"/>
    </location>
</feature>
<organism evidence="2 3">
    <name type="scientific">Burkholderia aenigmatica</name>
    <dbReference type="NCBI Taxonomy" id="2015348"/>
    <lineage>
        <taxon>Bacteria</taxon>
        <taxon>Pseudomonadati</taxon>
        <taxon>Pseudomonadota</taxon>
        <taxon>Betaproteobacteria</taxon>
        <taxon>Burkholderiales</taxon>
        <taxon>Burkholderiaceae</taxon>
        <taxon>Burkholderia</taxon>
        <taxon>Burkholderia cepacia complex</taxon>
    </lineage>
</organism>
<proteinExistence type="predicted"/>
<dbReference type="RefSeq" id="WP_175021044.1">
    <property type="nucleotide sequence ID" value="NZ_CABVQC010000002.1"/>
</dbReference>
<dbReference type="AlphaFoldDB" id="A0A6P2HCV9"/>
<gene>
    <name evidence="2" type="ORF">BLA13014_00429</name>
</gene>
<evidence type="ECO:0000313" key="3">
    <source>
        <dbReference type="Proteomes" id="UP000494261"/>
    </source>
</evidence>